<protein>
    <submittedName>
        <fullName evidence="1">Uncharacterized protein</fullName>
    </submittedName>
</protein>
<accession>A0AA87ZSN1</accession>
<dbReference type="EMBL" id="BTGU01000008">
    <property type="protein sequence ID" value="GMN38810.1"/>
    <property type="molecule type" value="Genomic_DNA"/>
</dbReference>
<evidence type="ECO:0000313" key="1">
    <source>
        <dbReference type="EMBL" id="GMN38810.1"/>
    </source>
</evidence>
<dbReference type="Proteomes" id="UP001187192">
    <property type="component" value="Unassembled WGS sequence"/>
</dbReference>
<evidence type="ECO:0000313" key="2">
    <source>
        <dbReference type="Proteomes" id="UP001187192"/>
    </source>
</evidence>
<reference evidence="1" key="1">
    <citation type="submission" date="2023-07" db="EMBL/GenBank/DDBJ databases">
        <title>draft genome sequence of fig (Ficus carica).</title>
        <authorList>
            <person name="Takahashi T."/>
            <person name="Nishimura K."/>
        </authorList>
    </citation>
    <scope>NUCLEOTIDE SEQUENCE</scope>
</reference>
<keyword evidence="2" id="KW-1185">Reference proteome</keyword>
<proteinExistence type="predicted"/>
<gene>
    <name evidence="1" type="ORF">TIFTF001_008045</name>
</gene>
<comment type="caution">
    <text evidence="1">The sequence shown here is derived from an EMBL/GenBank/DDBJ whole genome shotgun (WGS) entry which is preliminary data.</text>
</comment>
<sequence length="50" mass="5417">MNHGKMNRQNRGEIAIVISRSSLRAGGGRLRWAKRVGDGATRLVDGLDLG</sequence>
<dbReference type="AlphaFoldDB" id="A0AA87ZSN1"/>
<name>A0AA87ZSN1_FICCA</name>
<organism evidence="1 2">
    <name type="scientific">Ficus carica</name>
    <name type="common">Common fig</name>
    <dbReference type="NCBI Taxonomy" id="3494"/>
    <lineage>
        <taxon>Eukaryota</taxon>
        <taxon>Viridiplantae</taxon>
        <taxon>Streptophyta</taxon>
        <taxon>Embryophyta</taxon>
        <taxon>Tracheophyta</taxon>
        <taxon>Spermatophyta</taxon>
        <taxon>Magnoliopsida</taxon>
        <taxon>eudicotyledons</taxon>
        <taxon>Gunneridae</taxon>
        <taxon>Pentapetalae</taxon>
        <taxon>rosids</taxon>
        <taxon>fabids</taxon>
        <taxon>Rosales</taxon>
        <taxon>Moraceae</taxon>
        <taxon>Ficeae</taxon>
        <taxon>Ficus</taxon>
    </lineage>
</organism>